<keyword evidence="2" id="KW-1185">Reference proteome</keyword>
<gene>
    <name evidence="1" type="ORF">L2E82_22001</name>
</gene>
<accession>A0ACB9DX28</accession>
<dbReference type="Proteomes" id="UP001055811">
    <property type="component" value="Linkage Group LG04"/>
</dbReference>
<reference evidence="2" key="1">
    <citation type="journal article" date="2022" name="Mol. Ecol. Resour.">
        <title>The genomes of chicory, endive, great burdock and yacon provide insights into Asteraceae palaeo-polyploidization history and plant inulin production.</title>
        <authorList>
            <person name="Fan W."/>
            <person name="Wang S."/>
            <person name="Wang H."/>
            <person name="Wang A."/>
            <person name="Jiang F."/>
            <person name="Liu H."/>
            <person name="Zhao H."/>
            <person name="Xu D."/>
            <person name="Zhang Y."/>
        </authorList>
    </citation>
    <scope>NUCLEOTIDE SEQUENCE [LARGE SCALE GENOMIC DNA]</scope>
    <source>
        <strain evidence="2">cv. Punajuju</strain>
    </source>
</reference>
<dbReference type="EMBL" id="CM042012">
    <property type="protein sequence ID" value="KAI3751011.1"/>
    <property type="molecule type" value="Genomic_DNA"/>
</dbReference>
<evidence type="ECO:0000313" key="1">
    <source>
        <dbReference type="EMBL" id="KAI3751011.1"/>
    </source>
</evidence>
<reference evidence="1 2" key="2">
    <citation type="journal article" date="2022" name="Mol. Ecol. Resour.">
        <title>The genomes of chicory, endive, great burdock and yacon provide insights into Asteraceae paleo-polyploidization history and plant inulin production.</title>
        <authorList>
            <person name="Fan W."/>
            <person name="Wang S."/>
            <person name="Wang H."/>
            <person name="Wang A."/>
            <person name="Jiang F."/>
            <person name="Liu H."/>
            <person name="Zhao H."/>
            <person name="Xu D."/>
            <person name="Zhang Y."/>
        </authorList>
    </citation>
    <scope>NUCLEOTIDE SEQUENCE [LARGE SCALE GENOMIC DNA]</scope>
    <source>
        <strain evidence="2">cv. Punajuju</strain>
        <tissue evidence="1">Leaves</tissue>
    </source>
</reference>
<name>A0ACB9DX28_CICIN</name>
<comment type="caution">
    <text evidence="1">The sequence shown here is derived from an EMBL/GenBank/DDBJ whole genome shotgun (WGS) entry which is preliminary data.</text>
</comment>
<evidence type="ECO:0000313" key="2">
    <source>
        <dbReference type="Proteomes" id="UP001055811"/>
    </source>
</evidence>
<sequence>MWSFGCIVAELFLGLPLFPGASDFDLLRRMIKILGHEENSQVSLCGRSAYQALNEEEYEAASSSTGPSNSKLVQHFLGVGFSEQLIAKAIKENGEASTESILESLLTYSVLESDSPDEQNSCPQQEESVEENGELFSDHDESLHDPCIARVAH</sequence>
<organism evidence="1 2">
    <name type="scientific">Cichorium intybus</name>
    <name type="common">Chicory</name>
    <dbReference type="NCBI Taxonomy" id="13427"/>
    <lineage>
        <taxon>Eukaryota</taxon>
        <taxon>Viridiplantae</taxon>
        <taxon>Streptophyta</taxon>
        <taxon>Embryophyta</taxon>
        <taxon>Tracheophyta</taxon>
        <taxon>Spermatophyta</taxon>
        <taxon>Magnoliopsida</taxon>
        <taxon>eudicotyledons</taxon>
        <taxon>Gunneridae</taxon>
        <taxon>Pentapetalae</taxon>
        <taxon>asterids</taxon>
        <taxon>campanulids</taxon>
        <taxon>Asterales</taxon>
        <taxon>Asteraceae</taxon>
        <taxon>Cichorioideae</taxon>
        <taxon>Cichorieae</taxon>
        <taxon>Cichoriinae</taxon>
        <taxon>Cichorium</taxon>
    </lineage>
</organism>
<protein>
    <submittedName>
        <fullName evidence="1">Uncharacterized protein</fullName>
    </submittedName>
</protein>
<proteinExistence type="predicted"/>